<organism evidence="1">
    <name type="scientific">marine metagenome</name>
    <dbReference type="NCBI Taxonomy" id="408172"/>
    <lineage>
        <taxon>unclassified sequences</taxon>
        <taxon>metagenomes</taxon>
        <taxon>ecological metagenomes</taxon>
    </lineage>
</organism>
<accession>A0A383AIL2</accession>
<name>A0A383AIL2_9ZZZZ</name>
<feature type="non-terminal residue" evidence="1">
    <location>
        <position position="55"/>
    </location>
</feature>
<reference evidence="1" key="1">
    <citation type="submission" date="2018-05" db="EMBL/GenBank/DDBJ databases">
        <authorList>
            <person name="Lanie J.A."/>
            <person name="Ng W.-L."/>
            <person name="Kazmierczak K.M."/>
            <person name="Andrzejewski T.M."/>
            <person name="Davidsen T.M."/>
            <person name="Wayne K.J."/>
            <person name="Tettelin H."/>
            <person name="Glass J.I."/>
            <person name="Rusch D."/>
            <person name="Podicherti R."/>
            <person name="Tsui H.-C.T."/>
            <person name="Winkler M.E."/>
        </authorList>
    </citation>
    <scope>NUCLEOTIDE SEQUENCE</scope>
</reference>
<sequence length="55" mass="5584">MFLCIIVGCTQNQVKTHMGTGAGAVTGFTTCRGLLNSGYELTAACTLAGAWLGSS</sequence>
<dbReference type="AlphaFoldDB" id="A0A383AIL2"/>
<dbReference type="EMBL" id="UINC01192082">
    <property type="protein sequence ID" value="SVE07035.1"/>
    <property type="molecule type" value="Genomic_DNA"/>
</dbReference>
<evidence type="ECO:0000313" key="1">
    <source>
        <dbReference type="EMBL" id="SVE07035.1"/>
    </source>
</evidence>
<proteinExistence type="predicted"/>
<protein>
    <submittedName>
        <fullName evidence="1">Uncharacterized protein</fullName>
    </submittedName>
</protein>
<gene>
    <name evidence="1" type="ORF">METZ01_LOCUS459889</name>
</gene>